<evidence type="ECO:0000313" key="2">
    <source>
        <dbReference type="EMBL" id="MBB2957363.1"/>
    </source>
</evidence>
<keyword evidence="1" id="KW-0472">Membrane</keyword>
<proteinExistence type="predicted"/>
<comment type="caution">
    <text evidence="2">The sequence shown here is derived from an EMBL/GenBank/DDBJ whole genome shotgun (WGS) entry which is preliminary data.</text>
</comment>
<feature type="transmembrane region" description="Helical" evidence="1">
    <location>
        <begin position="91"/>
        <end position="115"/>
    </location>
</feature>
<keyword evidence="1" id="KW-1133">Transmembrane helix</keyword>
<feature type="transmembrane region" description="Helical" evidence="1">
    <location>
        <begin position="20"/>
        <end position="37"/>
    </location>
</feature>
<dbReference type="AlphaFoldDB" id="A0A7W4YFB7"/>
<gene>
    <name evidence="2" type="ORF">FHX72_001500</name>
</gene>
<protein>
    <submittedName>
        <fullName evidence="2">Uncharacterized protein</fullName>
    </submittedName>
</protein>
<evidence type="ECO:0000313" key="3">
    <source>
        <dbReference type="Proteomes" id="UP000545286"/>
    </source>
</evidence>
<evidence type="ECO:0000256" key="1">
    <source>
        <dbReference type="SAM" id="Phobius"/>
    </source>
</evidence>
<accession>A0A7W4YFB7</accession>
<feature type="transmembrane region" description="Helical" evidence="1">
    <location>
        <begin position="141"/>
        <end position="159"/>
    </location>
</feature>
<keyword evidence="3" id="KW-1185">Reference proteome</keyword>
<reference evidence="2 3" key="1">
    <citation type="submission" date="2020-08" db="EMBL/GenBank/DDBJ databases">
        <title>Sequencing the genomes of 1000 actinobacteria strains.</title>
        <authorList>
            <person name="Klenk H.-P."/>
        </authorList>
    </citation>
    <scope>NUCLEOTIDE SEQUENCE [LARGE SCALE GENOMIC DNA]</scope>
    <source>
        <strain evidence="2 3">DSM 20419</strain>
    </source>
</reference>
<keyword evidence="1" id="KW-0812">Transmembrane</keyword>
<organism evidence="2 3">
    <name type="scientific">Pseudoclavibacter helvolus</name>
    <dbReference type="NCBI Taxonomy" id="255205"/>
    <lineage>
        <taxon>Bacteria</taxon>
        <taxon>Bacillati</taxon>
        <taxon>Actinomycetota</taxon>
        <taxon>Actinomycetes</taxon>
        <taxon>Micrococcales</taxon>
        <taxon>Microbacteriaceae</taxon>
        <taxon>Pseudoclavibacter</taxon>
    </lineage>
</organism>
<feature type="transmembrane region" description="Helical" evidence="1">
    <location>
        <begin position="58"/>
        <end position="79"/>
    </location>
</feature>
<name>A0A7W4YFB7_9MICO</name>
<dbReference type="EMBL" id="JACHWJ010000002">
    <property type="protein sequence ID" value="MBB2957363.1"/>
    <property type="molecule type" value="Genomic_DNA"/>
</dbReference>
<sequence>MTRFRGSLDAALLNRTIDLVVGIIFLVSAAVVLVWRARILEFPKKAKAPSKPRASGTAYFLLGLGACVGFTTLPIMYLTGRLIHGLTPDDLLRIAAYAVFLVALAAPFLALAWIWTKIPSVTARVVGFYSKAATWDYRRTLAILLAVAGLLFLWLAFFAPRGL</sequence>
<dbReference type="Proteomes" id="UP000545286">
    <property type="component" value="Unassembled WGS sequence"/>
</dbReference>
<dbReference type="RefSeq" id="WP_183624127.1">
    <property type="nucleotide sequence ID" value="NZ_JACHWJ010000002.1"/>
</dbReference>